<gene>
    <name evidence="3" type="ORF">BgAZ_201670</name>
</gene>
<feature type="region of interest" description="Disordered" evidence="1">
    <location>
        <begin position="328"/>
        <end position="355"/>
    </location>
</feature>
<evidence type="ECO:0000256" key="1">
    <source>
        <dbReference type="SAM" id="MobiDB-lite"/>
    </source>
</evidence>
<name>A0AAD8LQY4_BABGI</name>
<sequence length="450" mass="50744">MFVPDVISLLYFVCHFVVVRQVVGQPSAGSLPGDKHGQQNLRGVNMHDYLKTVMSCSLNPAEGLSAAPMDVDYYNSMVDRDPECGASKIDKSASAVYVFYTHKGFHTEELFKAKFPFLETWDHIDRRLSSLRDSVKSLLLSEGYGDAKIEYFPLFYLDGAFSNAYRKSASSDIDFLKRVKRHYDPVKAGVSTGIFQHIEPSSSMKTQWIREPIKPICLHRTYGGWFQFAAIMFLTVPNHPYASMVTWDEFHSHFVSEKDANYYLLARALDDGVNDAWRDYPPRFAVDIRYDLPAYLWEKTSEYYEEADTPFVKAMRIANAFTKLLPPSTSGSTVEGQSQDSQSYPTKQKPKISETYASRNTFRSPTSYVVPDVTSTYFQSLDEGVDEVDGGGEEEDDEDCVMMEHNYTRNEVGQNHTSGAVPPPNTPTVNNEGSIIEKGIMEGLSFSLLG</sequence>
<feature type="signal peptide" evidence="2">
    <location>
        <begin position="1"/>
        <end position="24"/>
    </location>
</feature>
<comment type="caution">
    <text evidence="3">The sequence shown here is derived from an EMBL/GenBank/DDBJ whole genome shotgun (WGS) entry which is preliminary data.</text>
</comment>
<proteinExistence type="predicted"/>
<organism evidence="3 4">
    <name type="scientific">Babesia gibsoni</name>
    <dbReference type="NCBI Taxonomy" id="33632"/>
    <lineage>
        <taxon>Eukaryota</taxon>
        <taxon>Sar</taxon>
        <taxon>Alveolata</taxon>
        <taxon>Apicomplexa</taxon>
        <taxon>Aconoidasida</taxon>
        <taxon>Piroplasmida</taxon>
        <taxon>Babesiidae</taxon>
        <taxon>Babesia</taxon>
    </lineage>
</organism>
<dbReference type="EMBL" id="JAVEPI010000002">
    <property type="protein sequence ID" value="KAK1443291.1"/>
    <property type="molecule type" value="Genomic_DNA"/>
</dbReference>
<dbReference type="AlphaFoldDB" id="A0AAD8LQY4"/>
<protein>
    <submittedName>
        <fullName evidence="3">Uncharacterized protein</fullName>
    </submittedName>
</protein>
<dbReference type="Proteomes" id="UP001230268">
    <property type="component" value="Unassembled WGS sequence"/>
</dbReference>
<keyword evidence="4" id="KW-1185">Reference proteome</keyword>
<reference evidence="3" key="1">
    <citation type="submission" date="2023-08" db="EMBL/GenBank/DDBJ databases">
        <title>Draft sequence of the Babesia gibsoni genome.</title>
        <authorList>
            <person name="Yamagishi J.Y."/>
            <person name="Xuan X.X."/>
        </authorList>
    </citation>
    <scope>NUCLEOTIDE SEQUENCE</scope>
    <source>
        <strain evidence="3">Azabu</strain>
    </source>
</reference>
<evidence type="ECO:0000313" key="4">
    <source>
        <dbReference type="Proteomes" id="UP001230268"/>
    </source>
</evidence>
<feature type="chain" id="PRO_5041961324" evidence="2">
    <location>
        <begin position="25"/>
        <end position="450"/>
    </location>
</feature>
<feature type="compositionally biased region" description="Polar residues" evidence="1">
    <location>
        <begin position="328"/>
        <end position="346"/>
    </location>
</feature>
<evidence type="ECO:0000256" key="2">
    <source>
        <dbReference type="SAM" id="SignalP"/>
    </source>
</evidence>
<accession>A0AAD8LQY4</accession>
<evidence type="ECO:0000313" key="3">
    <source>
        <dbReference type="EMBL" id="KAK1443291.1"/>
    </source>
</evidence>
<keyword evidence="2" id="KW-0732">Signal</keyword>